<reference evidence="1" key="1">
    <citation type="submission" date="2018-02" db="EMBL/GenBank/DDBJ databases">
        <title>Rhizophora mucronata_Transcriptome.</title>
        <authorList>
            <person name="Meera S.P."/>
            <person name="Sreeshan A."/>
            <person name="Augustine A."/>
        </authorList>
    </citation>
    <scope>NUCLEOTIDE SEQUENCE</scope>
    <source>
        <tissue evidence="1">Leaf</tissue>
    </source>
</reference>
<dbReference type="EMBL" id="GGEC01083365">
    <property type="protein sequence ID" value="MBX63849.1"/>
    <property type="molecule type" value="Transcribed_RNA"/>
</dbReference>
<dbReference type="AlphaFoldDB" id="A0A2P2QAC7"/>
<name>A0A2P2QAC7_RHIMU</name>
<proteinExistence type="predicted"/>
<protein>
    <submittedName>
        <fullName evidence="1">Uncharacterized protein</fullName>
    </submittedName>
</protein>
<organism evidence="1">
    <name type="scientific">Rhizophora mucronata</name>
    <name type="common">Asiatic mangrove</name>
    <dbReference type="NCBI Taxonomy" id="61149"/>
    <lineage>
        <taxon>Eukaryota</taxon>
        <taxon>Viridiplantae</taxon>
        <taxon>Streptophyta</taxon>
        <taxon>Embryophyta</taxon>
        <taxon>Tracheophyta</taxon>
        <taxon>Spermatophyta</taxon>
        <taxon>Magnoliopsida</taxon>
        <taxon>eudicotyledons</taxon>
        <taxon>Gunneridae</taxon>
        <taxon>Pentapetalae</taxon>
        <taxon>rosids</taxon>
        <taxon>fabids</taxon>
        <taxon>Malpighiales</taxon>
        <taxon>Rhizophoraceae</taxon>
        <taxon>Rhizophora</taxon>
    </lineage>
</organism>
<sequence>MIASHPAMQKAAETTIAPFRPIKSAPLPLRTAPSIAPTFNIEPKTEY</sequence>
<accession>A0A2P2QAC7</accession>
<evidence type="ECO:0000313" key="1">
    <source>
        <dbReference type="EMBL" id="MBX63849.1"/>
    </source>
</evidence>